<dbReference type="InterPro" id="IPR003593">
    <property type="entry name" value="AAA+_ATPase"/>
</dbReference>
<evidence type="ECO:0000256" key="5">
    <source>
        <dbReference type="SAM" id="Phobius"/>
    </source>
</evidence>
<keyword evidence="5" id="KW-0472">Membrane</keyword>
<reference evidence="7" key="1">
    <citation type="submission" date="2015-06" db="EMBL/GenBank/DDBJ databases">
        <title>Chloroplast phylogenomic data from the green algal order Sphaeropleales (Chlorophyceae, Chlorophyta) reveal complex patterns of sequence evolution.</title>
        <authorList>
            <person name="Fucikova K."/>
            <person name="Lewis P.O."/>
            <person name="Lewis L.A."/>
        </authorList>
    </citation>
    <scope>NUCLEOTIDE SEQUENCE</scope>
    <source>
        <strain evidence="7">UTEX 56</strain>
    </source>
</reference>
<keyword evidence="3" id="KW-0067">ATP-binding</keyword>
<dbReference type="EMBL" id="KT199251">
    <property type="protein sequence ID" value="AMO01026.1"/>
    <property type="molecule type" value="Genomic_DNA"/>
</dbReference>
<dbReference type="InterPro" id="IPR027417">
    <property type="entry name" value="P-loop_NTPase"/>
</dbReference>
<organism evidence="7">
    <name type="scientific">Chromochloris zofingiensis</name>
    <dbReference type="NCBI Taxonomy" id="31302"/>
    <lineage>
        <taxon>Eukaryota</taxon>
        <taxon>Viridiplantae</taxon>
        <taxon>Chlorophyta</taxon>
        <taxon>core chlorophytes</taxon>
        <taxon>Chlorophyceae</taxon>
        <taxon>CS clade</taxon>
        <taxon>Sphaeropleales</taxon>
        <taxon>Chromochloridaceae</taxon>
        <taxon>Chromochloris</taxon>
    </lineage>
</organism>
<keyword evidence="7" id="KW-0150">Chloroplast</keyword>
<evidence type="ECO:0000256" key="4">
    <source>
        <dbReference type="SAM" id="MobiDB-lite"/>
    </source>
</evidence>
<evidence type="ECO:0000313" key="7">
    <source>
        <dbReference type="EMBL" id="AMO01026.1"/>
    </source>
</evidence>
<dbReference type="Gene3D" id="3.40.50.300">
    <property type="entry name" value="P-loop containing nucleotide triphosphate hydrolases"/>
    <property type="match status" value="2"/>
</dbReference>
<dbReference type="SUPFAM" id="SSF52540">
    <property type="entry name" value="P-loop containing nucleoside triphosphate hydrolases"/>
    <property type="match status" value="1"/>
</dbReference>
<comment type="similarity">
    <text evidence="1">Belongs to the AAA ATPase family.</text>
</comment>
<keyword evidence="5" id="KW-0812">Transmembrane</keyword>
<dbReference type="GO" id="GO:0005524">
    <property type="term" value="F:ATP binding"/>
    <property type="evidence" value="ECO:0007669"/>
    <property type="project" value="UniProtKB-KW"/>
</dbReference>
<accession>A0A140HA27</accession>
<feature type="compositionally biased region" description="Basic residues" evidence="4">
    <location>
        <begin position="1206"/>
        <end position="1226"/>
    </location>
</feature>
<dbReference type="InterPro" id="IPR050221">
    <property type="entry name" value="26S_Proteasome_ATPase"/>
</dbReference>
<keyword evidence="7" id="KW-0131">Cell cycle</keyword>
<evidence type="ECO:0000256" key="3">
    <source>
        <dbReference type="ARBA" id="ARBA00022840"/>
    </source>
</evidence>
<keyword evidence="5" id="KW-1133">Transmembrane helix</keyword>
<sequence>MQISLSKFLYWRNTKRNDNLTDFKSWLSSKKKENTTLEQEIIMVRQCWHSLKFNNAEITFKQKLLGNPETFWNLITPGQFFPHKKAFMHYWVFPLIGFVVLTYINQKNHFQTYSNLQFWPFLTTSNSPNLTKKFKNLIAVQLRTPRSKQSENLSQKSQQCFNESTNSENYIAQYLDRNFKTNSLTLLNLEEKEFENLQRFYLCQLQNSFSSMDFGNFKKLKDNRNINPSNLKLQNLKPFINFDKNINKKNLILCVQSTPCAQSTQASQNLFWTDNNLENNNEIFHKKSQFTTLKTKKLLNSNKKSLFSFLTKKKIQPTKANRKGFNENFLDINFWSRSSMKGFWLRLYTKPMKTHFNLIRSKPILFSGYSNQWKLNLDEFPQKVFPIPHFFHTDQKSANFLTGVHLFLSESQFNVSNITNPTPLESYNNASLFLDNFIKKSQLILKNTEKISILNQKKDSKVSNSQSNFYIPKEHLGKTKFYLPNKFESQLIENINCVLKNPGVLEKLKYLENHLEFIRCKSKLLNNFQKLLNNTEKLNSNPVFLVSKNQKKEYQIKKKANFIKKQLSADLDQLFFTKYLTDEIENDRILSQKKFNMNLKNLPIPLMMLEHAKLNNNFRLPVYLDQLNYLLKKLKKEKNIQVKNANLAEFLNLKPQLGLTRLNWPTFDLYEKNLNKNKASSLIKSNKNQSFFTKSLKWITYELFLLRCLKNNVKSFESNFFPMVQSTPEIQKDFWIHKKEKFNENSMGIASPYLNEPLFSWNQFQSKTLLFRQNKVNLAKVLKNWAVEKENNESYCFLYKTPLLMSGYGFPEKLLNWRNKLEYHVKKNTFNPNVMPFVQKTLSWADDIETKVPINNNVTSQNPWIFLNSNHSFLYNTSNYLQTPTPTNNISNQSSFHRNNGVKEQPFILIKNSNQSFFITLKKEWLLKSHKITKHFTQFLKLILKKFNTLLNVESAKILNKHNLEEYLSFNRQVLKLYRKENPILKMLTLKKQPNLIKSLVLKNLEKRKMEKVFRTYLSSKSTEFENPLFLKTTNKNFLKKMNLNKTQLFSVLTDLKTRMKKNGSGSKSYLLNKFFKTDSFILKKSPNNMQYFKLKAVNKVAVLRNSKQKHDKIYRTRISPNTLLKRIGFIFLNQTSAVTSKNEKISNSNPPMTFVKKSKISNLNTSKEFSNSLKSIPEKSKIYDFNTDKTTFDDNTISRIEKQKYQQKKRRRKKQKLETRRRKKRKRFYPRPKWIRFHLYNKFLKTRHFSSNANMLLSLKKRRNTEKPKSFNQEIDCLRLLKSKQNGNWSYEMKQGEVLKKVKMDGIDSKLSRSHSNQLKKNSKRDKKNHILFQSQFKNLQFKTKIYRNNKQKWGSSLQDTPNLEKLTFRKLQTAWSFPVYTNSAFYKISNTVMSDFQRLCWKSYWLRSNLTPYIQRIQNKMKNMQKMQNHWYSVSILKTFLTDFLGFHLPEIHLEMNSKYAEHTSTAKSSLDSLTRQTDWNPPFFSNSNLKTLEIANTNLEQTQAFNSYLTQRKQPELFCYLNIKNALENQNYVSTFSVFQNSINIAEYNRVLYQRILNIIKNVKVHLNVNGQANARSFKQGRQRSEQTQSKNYWNQLGRQISPQISAFSLFSNSMNSSLKPFGDLPTLRVLWALNKTQLLTFKEKNEIQNLWANFKLREQKKSNKTKKFLTNSVQKILKKSVNDLSFEKYQLATEKVRASGLYTKNYTNYLRQLKFKLKKQNEKFLEKKAYRSNEIPTQYKTKWKDSFTIQPQKNASRAFHFWWSTKNLNFQSFLIQMHDFHVQNEQTFEQFILPETENLNVKKQTFFRERKAHKQSINLFEFDQQQEPTEILQKNQQKNPFVSVFGMNSLWLCAILFHICCLFSVVRIPEIRSLLKFQILLIYKISNSYLMVLFSIYELLINYKNQVNRVLTLIKSGLLQTNEKKSIFSNLSNKSNISYYNKYFYLFFHKQNAKNLLNQSTLLEITYRLPVLGNSWEKLGLWYFRLSQKNANKQSKNFLEFNSKKTFQIKKTSDLINTTEKMKISNQKHEIESFILSQYNVHPPMFIDSLPKNVKKNVYTLLFNWFKMNRQKFNVYKTNPIFSFLNPKLYIVFNLKLQKSILSLTVLFLNKFWLTLFYYFINVSYTIVFKLIDILEAFMLIIYKFLEKPAELLIEWIAQFFLLEWSSDINTFVPETFDIYTWTSFSKFSRSLKIFGPLGFIVQRRVWSFLELFMQSMTKPDTDLIVRQKKGMIFWDIWAEILIQAAEKYNINIPSLTTLKEEQELLIEKLLEDDQWNWYQSSNMMQMTPLMDLILTERPKSWWYSNLESLNSHFVLYSSNLQQGLLPFTNNKNKDLKAHPKNTNKLQIFKTLKRNRSLATKLPMIANISPNSIEKLTLFNQNQEIGSINPNDIWKRWSANQFFTYQGKDTDLFIDIHPPKSFHHMSLLKYYEPAQQTLGSLVCQIYSGIFSKQVSKNILVVGAPGTAKSLLIQALAGETELKIITDNANRYALVQRGVAVGMKLLRDVFDAIALHTPCLFLMENIHVIGERRPMLISDDENAKAAEPSFGIENEEVHEKNQLIYQLSRHFISHYKRPYKGDFSMLIPTNHFSFDLFLGVSPPRTRRAGKTPKHPFPIQTIENQMQKQNETEKENFGNSTFKPYRQTIISRLQLPSEKFFTPPATSPFTILVMKEQKKLKPRKLVKEMPWGGLSHDQSMLVPKMTYSIRIKVALLADIAISNLSVKLDMITDLLVIIDSVRSNRGFVVFATTHVPSILDPALRRPGRLDETISLPLLPNFMNRWETFQTNLSDFSTTLDFIDYGVLSANLNETEISNIISKAKLLLLNTTYPQSLNSIPRFQVCKAHQQSKKLFGFNHSFISNPKSFVQKLYSKFPIYTVNQALKLSIHSNMVEPVSIDRQIKKVQHIQVSKFEKHSLFDQKQSQMSLQSITSKMDKQEQNKRIAFKNSLNKQSSKLFNTIGLNPFLKASKIYSTVPPGPSNFIAITYYQIGKLLIHSQLLLDPTTYSLSMWTKFGSFENSMFKDLYSSRSELKNQLIFFFSGKISEFFVFNSASIYQSLVSPYKHKINLNSRAFSKQKFGTTEVGEMPPNDHASKCAEHSSHSSFENSLDNRFWDSIQNRLHRGFWSLAGIEDYWRSATSLVLSLMHKRYLYNKNLLVSRMFYLEDSSNLKKPPSPPASSLLMPAKKYENLKRTERNFQQKATFSINEKIQFHQQQRLMKKLYNQPIQEYFHSEIIENRKTVFSSSFQELSFMDALTLRTTSVNCYYKNRILTRHKYSLVNQWWNGQLAEHNVETTFLSDVDWRSMFVESQGDLIIDFPDAEQFYNPRRRRWFLSTGYWGYWLSFEKTLQNEIYYHYMILCFNKTFNFLNHHREILDYFAYNFLHKGVLKEIDLVSTFSRFYLHSVKSPRSIS</sequence>
<dbReference type="SMART" id="SM00382">
    <property type="entry name" value="AAA"/>
    <property type="match status" value="1"/>
</dbReference>
<keyword evidence="2" id="KW-0547">Nucleotide-binding</keyword>
<feature type="transmembrane region" description="Helical" evidence="5">
    <location>
        <begin position="1881"/>
        <end position="1901"/>
    </location>
</feature>
<evidence type="ECO:0000256" key="1">
    <source>
        <dbReference type="ARBA" id="ARBA00006914"/>
    </source>
</evidence>
<dbReference type="Gene3D" id="1.10.8.60">
    <property type="match status" value="1"/>
</dbReference>
<evidence type="ECO:0000256" key="2">
    <source>
        <dbReference type="ARBA" id="ARBA00022741"/>
    </source>
</evidence>
<keyword evidence="7" id="KW-0132">Cell division</keyword>
<dbReference type="PANTHER" id="PTHR23073">
    <property type="entry name" value="26S PROTEASOME REGULATORY SUBUNIT"/>
    <property type="match status" value="1"/>
</dbReference>
<dbReference type="GeneID" id="27073534"/>
<dbReference type="GO" id="GO:0051301">
    <property type="term" value="P:cell division"/>
    <property type="evidence" value="ECO:0007669"/>
    <property type="project" value="UniProtKB-KW"/>
</dbReference>
<feature type="domain" description="AAA+ ATPase" evidence="6">
    <location>
        <begin position="2458"/>
        <end position="2781"/>
    </location>
</feature>
<keyword evidence="7" id="KW-0934">Plastid</keyword>
<protein>
    <submittedName>
        <fullName evidence="7">Cell division protein</fullName>
    </submittedName>
</protein>
<feature type="transmembrane region" description="Helical" evidence="5">
    <location>
        <begin position="1845"/>
        <end position="1869"/>
    </location>
</feature>
<dbReference type="Pfam" id="PF00004">
    <property type="entry name" value="AAA"/>
    <property type="match status" value="1"/>
</dbReference>
<gene>
    <name evidence="7" type="primary">ftsH</name>
    <name evidence="7" type="ORF">VU24_5</name>
</gene>
<name>A0A140HA27_9CHLO</name>
<dbReference type="GO" id="GO:0016887">
    <property type="term" value="F:ATP hydrolysis activity"/>
    <property type="evidence" value="ECO:0007669"/>
    <property type="project" value="InterPro"/>
</dbReference>
<evidence type="ECO:0000259" key="6">
    <source>
        <dbReference type="SMART" id="SM00382"/>
    </source>
</evidence>
<proteinExistence type="inferred from homology"/>
<dbReference type="RefSeq" id="YP_009238148.1">
    <property type="nucleotide sequence ID" value="NC_029672.1"/>
</dbReference>
<dbReference type="InterPro" id="IPR003959">
    <property type="entry name" value="ATPase_AAA_core"/>
</dbReference>
<feature type="region of interest" description="Disordered" evidence="4">
    <location>
        <begin position="1199"/>
        <end position="1226"/>
    </location>
</feature>
<geneLocation type="chloroplast" evidence="7"/>